<evidence type="ECO:0000313" key="1">
    <source>
        <dbReference type="EMBL" id="KXA97213.1"/>
    </source>
</evidence>
<gene>
    <name evidence="1" type="ORF">AKJ37_03440</name>
</gene>
<dbReference type="Proteomes" id="UP000070463">
    <property type="component" value="Unassembled WGS sequence"/>
</dbReference>
<name>A0A133USP0_9EURY</name>
<reference evidence="1 2" key="1">
    <citation type="journal article" date="2016" name="Sci. Rep.">
        <title>Metabolic traits of an uncultured archaeal lineage -MSBL1- from brine pools of the Red Sea.</title>
        <authorList>
            <person name="Mwirichia R."/>
            <person name="Alam I."/>
            <person name="Rashid M."/>
            <person name="Vinu M."/>
            <person name="Ba-Alawi W."/>
            <person name="Anthony Kamau A."/>
            <person name="Kamanda Ngugi D."/>
            <person name="Goker M."/>
            <person name="Klenk H.P."/>
            <person name="Bajic V."/>
            <person name="Stingl U."/>
        </authorList>
    </citation>
    <scope>NUCLEOTIDE SEQUENCE [LARGE SCALE GENOMIC DNA]</scope>
    <source>
        <strain evidence="1">SCGC-AAA259I09</strain>
    </source>
</reference>
<proteinExistence type="predicted"/>
<sequence>MKGMIYSFFSRKASVSVAEEMNEMIRQPSTFSSIFLFLRFHIFCKSKWIQPGPEGNAPKVASWEKGFTNPTSERDPSTIALSCRWIHGKFRNESTRFLKCLSKKVSGGAEISFIFYF</sequence>
<comment type="caution">
    <text evidence="1">The sequence shown here is derived from an EMBL/GenBank/DDBJ whole genome shotgun (WGS) entry which is preliminary data.</text>
</comment>
<dbReference type="EMBL" id="LHXR01000039">
    <property type="protein sequence ID" value="KXA97213.1"/>
    <property type="molecule type" value="Genomic_DNA"/>
</dbReference>
<evidence type="ECO:0000313" key="2">
    <source>
        <dbReference type="Proteomes" id="UP000070463"/>
    </source>
</evidence>
<dbReference type="AlphaFoldDB" id="A0A133USP0"/>
<organism evidence="1 2">
    <name type="scientific">candidate division MSBL1 archaeon SCGC-AAA259I09</name>
    <dbReference type="NCBI Taxonomy" id="1698267"/>
    <lineage>
        <taxon>Archaea</taxon>
        <taxon>Methanobacteriati</taxon>
        <taxon>Methanobacteriota</taxon>
        <taxon>candidate division MSBL1</taxon>
    </lineage>
</organism>
<accession>A0A133USP0</accession>
<protein>
    <submittedName>
        <fullName evidence="1">Uncharacterized protein</fullName>
    </submittedName>
</protein>
<keyword evidence="2" id="KW-1185">Reference proteome</keyword>